<sequence length="204" mass="22519">MSTGQDRTLNKLQYSLLGDPALALNLPTFDVVIDSINGLPVEGNKDIVLKAGSVAHVKGRVTRQKETFAGFNGQMTATVRDTRELVTCKKQDETSNTAFQYYDRQKVLFNGSDSVRNGEFQFTFAVPYDINYASGNGLINVYAVSDDHTQLAHGAEDRFFIYGSETVRNDSIGPSIYCYLNTPSFVDGGMSTPRLIRSQRHGQG</sequence>
<comment type="caution">
    <text evidence="1">The sequence shown here is derived from an EMBL/GenBank/DDBJ whole genome shotgun (WGS) entry which is preliminary data.</text>
</comment>
<evidence type="ECO:0000313" key="1">
    <source>
        <dbReference type="EMBL" id="EJW93924.1"/>
    </source>
</evidence>
<accession>J9G2X8</accession>
<reference evidence="1" key="1">
    <citation type="journal article" date="2012" name="PLoS ONE">
        <title>Gene sets for utilization of primary and secondary nutrition supplies in the distal gut of endangered iberian lynx.</title>
        <authorList>
            <person name="Alcaide M."/>
            <person name="Messina E."/>
            <person name="Richter M."/>
            <person name="Bargiela R."/>
            <person name="Peplies J."/>
            <person name="Huws S.A."/>
            <person name="Newbold C.J."/>
            <person name="Golyshin P.N."/>
            <person name="Simon M.A."/>
            <person name="Lopez G."/>
            <person name="Yakimov M.M."/>
            <person name="Ferrer M."/>
        </authorList>
    </citation>
    <scope>NUCLEOTIDE SEQUENCE</scope>
</reference>
<gene>
    <name evidence="1" type="ORF">EVA_17969</name>
</gene>
<feature type="non-terminal residue" evidence="1">
    <location>
        <position position="204"/>
    </location>
</feature>
<dbReference type="AlphaFoldDB" id="J9G2X8"/>
<dbReference type="EMBL" id="AMCI01006672">
    <property type="protein sequence ID" value="EJW93924.1"/>
    <property type="molecule type" value="Genomic_DNA"/>
</dbReference>
<name>J9G2X8_9ZZZZ</name>
<proteinExistence type="predicted"/>
<organism evidence="1">
    <name type="scientific">gut metagenome</name>
    <dbReference type="NCBI Taxonomy" id="749906"/>
    <lineage>
        <taxon>unclassified sequences</taxon>
        <taxon>metagenomes</taxon>
        <taxon>organismal metagenomes</taxon>
    </lineage>
</organism>
<protein>
    <submittedName>
        <fullName evidence="1">Uncharacterized protein</fullName>
    </submittedName>
</protein>